<name>A0A3S4K342_SALET</name>
<reference evidence="1 2" key="1">
    <citation type="submission" date="2018-12" db="EMBL/GenBank/DDBJ databases">
        <authorList>
            <consortium name="Pathogen Informatics"/>
        </authorList>
    </citation>
    <scope>NUCLEOTIDE SEQUENCE [LARGE SCALE GENOMIC DNA]</scope>
    <source>
        <strain evidence="1 2">NCTC6754</strain>
    </source>
</reference>
<gene>
    <name evidence="1" type="primary">yjgB_3</name>
    <name evidence="1" type="ORF">NCTC6754_00674</name>
</gene>
<evidence type="ECO:0000313" key="1">
    <source>
        <dbReference type="EMBL" id="VEB50981.1"/>
    </source>
</evidence>
<dbReference type="Proteomes" id="UP000269208">
    <property type="component" value="Chromosome"/>
</dbReference>
<evidence type="ECO:0000313" key="2">
    <source>
        <dbReference type="Proteomes" id="UP000269208"/>
    </source>
</evidence>
<dbReference type="AlphaFoldDB" id="A0A3S4K342"/>
<protein>
    <submittedName>
        <fullName evidence="1">Zinc-type alcohol dehydrogenase</fullName>
    </submittedName>
</protein>
<proteinExistence type="predicted"/>
<dbReference type="EMBL" id="LR134190">
    <property type="protein sequence ID" value="VEB50981.1"/>
    <property type="molecule type" value="Genomic_DNA"/>
</dbReference>
<organism evidence="1 2">
    <name type="scientific">Salmonella enterica I</name>
    <dbReference type="NCBI Taxonomy" id="59201"/>
    <lineage>
        <taxon>Bacteria</taxon>
        <taxon>Pseudomonadati</taxon>
        <taxon>Pseudomonadota</taxon>
        <taxon>Gammaproteobacteria</taxon>
        <taxon>Enterobacterales</taxon>
        <taxon>Enterobacteriaceae</taxon>
        <taxon>Salmonella</taxon>
    </lineage>
</organism>
<accession>A0A3S4K342</accession>
<sequence length="56" mass="5986">MGANNVVNSRDPEALKSTGRASSISLLTTVNVDLDWAALLRSADLWRATSIPLGPY</sequence>